<feature type="transmembrane region" description="Helical" evidence="4">
    <location>
        <begin position="28"/>
        <end position="52"/>
    </location>
</feature>
<comment type="subcellular location">
    <subcellularLocation>
        <location evidence="1">Membrane</location>
        <topology evidence="1">Multi-pass membrane protein</topology>
    </subcellularLocation>
</comment>
<keyword evidence="4" id="KW-0472">Membrane</keyword>
<reference evidence="6 7" key="1">
    <citation type="submission" date="2024-05" db="EMBL/GenBank/DDBJ databases">
        <title>Genome sequencing and assembly of Indian major carp, Cirrhinus mrigala (Hamilton, 1822).</title>
        <authorList>
            <person name="Mohindra V."/>
            <person name="Chowdhury L.M."/>
            <person name="Lal K."/>
            <person name="Jena J.K."/>
        </authorList>
    </citation>
    <scope>NUCLEOTIDE SEQUENCE [LARGE SCALE GENOMIC DNA]</scope>
    <source>
        <strain evidence="6">CM1030</strain>
        <tissue evidence="6">Blood</tissue>
    </source>
</reference>
<feature type="domain" description="P-type ATPase C-terminal" evidence="5">
    <location>
        <begin position="1"/>
        <end position="82"/>
    </location>
</feature>
<feature type="non-terminal residue" evidence="6">
    <location>
        <position position="1"/>
    </location>
</feature>
<accession>A0ABD0NNL2</accession>
<evidence type="ECO:0000256" key="1">
    <source>
        <dbReference type="ARBA" id="ARBA00004141"/>
    </source>
</evidence>
<keyword evidence="4" id="KW-0812">Transmembrane</keyword>
<evidence type="ECO:0000259" key="5">
    <source>
        <dbReference type="Pfam" id="PF16212"/>
    </source>
</evidence>
<sequence length="82" mass="9205">DVNDKLSLRFPKLYLPGQQGTLFNYKNFFISLFHGIFTSLMIFFIPYGAFLQTMGQDGEAPSDYQSFAVVAASSLIITVNLQ</sequence>
<dbReference type="InterPro" id="IPR032630">
    <property type="entry name" value="P_typ_ATPase_c"/>
</dbReference>
<dbReference type="Proteomes" id="UP001529510">
    <property type="component" value="Unassembled WGS sequence"/>
</dbReference>
<protein>
    <recommendedName>
        <fullName evidence="5">P-type ATPase C-terminal domain-containing protein</fullName>
    </recommendedName>
</protein>
<keyword evidence="2" id="KW-0479">Metal-binding</keyword>
<dbReference type="AlphaFoldDB" id="A0ABD0NNL2"/>
<keyword evidence="7" id="KW-1185">Reference proteome</keyword>
<keyword evidence="4" id="KW-1133">Transmembrane helix</keyword>
<evidence type="ECO:0000256" key="2">
    <source>
        <dbReference type="ARBA" id="ARBA00022723"/>
    </source>
</evidence>
<comment type="caution">
    <text evidence="6">The sequence shown here is derived from an EMBL/GenBank/DDBJ whole genome shotgun (WGS) entry which is preliminary data.</text>
</comment>
<evidence type="ECO:0000313" key="7">
    <source>
        <dbReference type="Proteomes" id="UP001529510"/>
    </source>
</evidence>
<gene>
    <name evidence="6" type="ORF">M9458_042770</name>
</gene>
<dbReference type="SUPFAM" id="SSF81665">
    <property type="entry name" value="Calcium ATPase, transmembrane domain M"/>
    <property type="match status" value="1"/>
</dbReference>
<feature type="transmembrane region" description="Helical" evidence="4">
    <location>
        <begin position="64"/>
        <end position="81"/>
    </location>
</feature>
<feature type="non-terminal residue" evidence="6">
    <location>
        <position position="82"/>
    </location>
</feature>
<dbReference type="EMBL" id="JAMKFB020000021">
    <property type="protein sequence ID" value="KAL0163374.1"/>
    <property type="molecule type" value="Genomic_DNA"/>
</dbReference>
<dbReference type="PANTHER" id="PTHR24092:SF48">
    <property type="entry name" value="PHOSPHOLIPID-TRANSPORTING ATPASE IC"/>
    <property type="match status" value="1"/>
</dbReference>
<dbReference type="PANTHER" id="PTHR24092">
    <property type="entry name" value="PROBABLE PHOSPHOLIPID-TRANSPORTING ATPASE"/>
    <property type="match status" value="1"/>
</dbReference>
<proteinExistence type="predicted"/>
<keyword evidence="3" id="KW-0460">Magnesium</keyword>
<evidence type="ECO:0000313" key="6">
    <source>
        <dbReference type="EMBL" id="KAL0163374.1"/>
    </source>
</evidence>
<dbReference type="InterPro" id="IPR023298">
    <property type="entry name" value="ATPase_P-typ_TM_dom_sf"/>
</dbReference>
<organism evidence="6 7">
    <name type="scientific">Cirrhinus mrigala</name>
    <name type="common">Mrigala</name>
    <dbReference type="NCBI Taxonomy" id="683832"/>
    <lineage>
        <taxon>Eukaryota</taxon>
        <taxon>Metazoa</taxon>
        <taxon>Chordata</taxon>
        <taxon>Craniata</taxon>
        <taxon>Vertebrata</taxon>
        <taxon>Euteleostomi</taxon>
        <taxon>Actinopterygii</taxon>
        <taxon>Neopterygii</taxon>
        <taxon>Teleostei</taxon>
        <taxon>Ostariophysi</taxon>
        <taxon>Cypriniformes</taxon>
        <taxon>Cyprinidae</taxon>
        <taxon>Labeoninae</taxon>
        <taxon>Labeonini</taxon>
        <taxon>Cirrhinus</taxon>
    </lineage>
</organism>
<evidence type="ECO:0000256" key="4">
    <source>
        <dbReference type="SAM" id="Phobius"/>
    </source>
</evidence>
<dbReference type="GO" id="GO:0046872">
    <property type="term" value="F:metal ion binding"/>
    <property type="evidence" value="ECO:0007669"/>
    <property type="project" value="UniProtKB-KW"/>
</dbReference>
<dbReference type="Pfam" id="PF16212">
    <property type="entry name" value="PhoLip_ATPase_C"/>
    <property type="match status" value="1"/>
</dbReference>
<evidence type="ECO:0000256" key="3">
    <source>
        <dbReference type="ARBA" id="ARBA00022842"/>
    </source>
</evidence>
<name>A0ABD0NNL2_CIRMR</name>
<dbReference type="GO" id="GO:0016020">
    <property type="term" value="C:membrane"/>
    <property type="evidence" value="ECO:0007669"/>
    <property type="project" value="UniProtKB-SubCell"/>
</dbReference>